<evidence type="ECO:0000313" key="1">
    <source>
        <dbReference type="Proteomes" id="UP000887580"/>
    </source>
</evidence>
<dbReference type="WBParaSite" id="PS1159_v2.g8186.t1">
    <property type="protein sequence ID" value="PS1159_v2.g8186.t1"/>
    <property type="gene ID" value="PS1159_v2.g8186"/>
</dbReference>
<accession>A0AC35GRU1</accession>
<protein>
    <submittedName>
        <fullName evidence="2">Uncharacterized protein</fullName>
    </submittedName>
</protein>
<dbReference type="Proteomes" id="UP000887580">
    <property type="component" value="Unplaced"/>
</dbReference>
<proteinExistence type="predicted"/>
<reference evidence="2" key="1">
    <citation type="submission" date="2022-11" db="UniProtKB">
        <authorList>
            <consortium name="WormBaseParasite"/>
        </authorList>
    </citation>
    <scope>IDENTIFICATION</scope>
</reference>
<evidence type="ECO:0000313" key="2">
    <source>
        <dbReference type="WBParaSite" id="PS1159_v2.g8186.t1"/>
    </source>
</evidence>
<sequence length="71" mass="8308">MSKEEVDKAWSILEKKINLMLKMLKLFRLNHPLSKWAQETKDSNDEDDEAMGTYSLTRTTGKVITTARTRY</sequence>
<name>A0AC35GRU1_9BILA</name>
<organism evidence="1 2">
    <name type="scientific">Panagrolaimus sp. PS1159</name>
    <dbReference type="NCBI Taxonomy" id="55785"/>
    <lineage>
        <taxon>Eukaryota</taxon>
        <taxon>Metazoa</taxon>
        <taxon>Ecdysozoa</taxon>
        <taxon>Nematoda</taxon>
        <taxon>Chromadorea</taxon>
        <taxon>Rhabditida</taxon>
        <taxon>Tylenchina</taxon>
        <taxon>Panagrolaimomorpha</taxon>
        <taxon>Panagrolaimoidea</taxon>
        <taxon>Panagrolaimidae</taxon>
        <taxon>Panagrolaimus</taxon>
    </lineage>
</organism>